<name>A0A376C0N2_9FLAO</name>
<dbReference type="Proteomes" id="UP000255515">
    <property type="component" value="Unassembled WGS sequence"/>
</dbReference>
<accession>A0A376C0N2</accession>
<protein>
    <submittedName>
        <fullName evidence="1">Uncharacterized protein</fullName>
    </submittedName>
</protein>
<reference evidence="1 2" key="1">
    <citation type="submission" date="2018-06" db="EMBL/GenBank/DDBJ databases">
        <authorList>
            <consortium name="Pathogen Informatics"/>
            <person name="Doyle S."/>
        </authorList>
    </citation>
    <scope>NUCLEOTIDE SEQUENCE [LARGE SCALE GENOMIC DNA]</scope>
    <source>
        <strain evidence="1 2">NCTC11661</strain>
    </source>
</reference>
<sequence>MKHIYSFLALVFTALLVVQCKKDETPELGKIKIDGVGMSIVSAKLTSAKAQNSTDDNIHAFHFYIKDEDAEREVKIVLSHPYNYTNMDGDYNILNNTRQMSITDSFYFVKRGNSTQYYSNLSIGQCSVKKLTDGKYKVSFVMQTENGPMLAGNIHGRVEVQ</sequence>
<dbReference type="EMBL" id="UFTJ01000002">
    <property type="protein sequence ID" value="SSZ55586.1"/>
    <property type="molecule type" value="Genomic_DNA"/>
</dbReference>
<evidence type="ECO:0000313" key="2">
    <source>
        <dbReference type="Proteomes" id="UP000255515"/>
    </source>
</evidence>
<dbReference type="AlphaFoldDB" id="A0A376C0N2"/>
<dbReference type="RefSeq" id="WP_002689165.1">
    <property type="nucleotide sequence ID" value="NZ_UFTJ01000002.1"/>
</dbReference>
<proteinExistence type="predicted"/>
<organism evidence="1 2">
    <name type="scientific">Bergeyella zoohelcum</name>
    <dbReference type="NCBI Taxonomy" id="1015"/>
    <lineage>
        <taxon>Bacteria</taxon>
        <taxon>Pseudomonadati</taxon>
        <taxon>Bacteroidota</taxon>
        <taxon>Flavobacteriia</taxon>
        <taxon>Flavobacteriales</taxon>
        <taxon>Weeksellaceae</taxon>
        <taxon>Bergeyella</taxon>
    </lineage>
</organism>
<gene>
    <name evidence="1" type="ORF">NCTC11661_00969</name>
</gene>
<evidence type="ECO:0000313" key="1">
    <source>
        <dbReference type="EMBL" id="SSZ55586.1"/>
    </source>
</evidence>